<dbReference type="PANTHER" id="PTHR11108">
    <property type="entry name" value="FERROCHELATASE"/>
    <property type="match status" value="1"/>
</dbReference>
<comment type="catalytic activity">
    <reaction evidence="9 10">
        <text>heme b + 2 H(+) = protoporphyrin IX + Fe(2+)</text>
        <dbReference type="Rhea" id="RHEA:22584"/>
        <dbReference type="ChEBI" id="CHEBI:15378"/>
        <dbReference type="ChEBI" id="CHEBI:29033"/>
        <dbReference type="ChEBI" id="CHEBI:57306"/>
        <dbReference type="ChEBI" id="CHEBI:60344"/>
        <dbReference type="EC" id="4.98.1.1"/>
    </reaction>
</comment>
<feature type="binding site" evidence="9">
    <location>
        <position position="296"/>
    </location>
    <ligand>
        <name>Fe(2+)</name>
        <dbReference type="ChEBI" id="CHEBI:29033"/>
    </ligand>
</feature>
<dbReference type="GO" id="GO:0006783">
    <property type="term" value="P:heme biosynthetic process"/>
    <property type="evidence" value="ECO:0007669"/>
    <property type="project" value="UniProtKB-UniRule"/>
</dbReference>
<dbReference type="InterPro" id="IPR019772">
    <property type="entry name" value="Ferrochelatase_AS"/>
</dbReference>
<keyword evidence="4 9" id="KW-0408">Iron</keyword>
<dbReference type="GO" id="GO:0046872">
    <property type="term" value="F:metal ion binding"/>
    <property type="evidence" value="ECO:0007669"/>
    <property type="project" value="UniProtKB-KW"/>
</dbReference>
<keyword evidence="5 9" id="KW-0350">Heme biosynthesis</keyword>
<keyword evidence="3 9" id="KW-0479">Metal-binding</keyword>
<evidence type="ECO:0000313" key="12">
    <source>
        <dbReference type="Proteomes" id="UP001060336"/>
    </source>
</evidence>
<accession>A0A9J7AVF4</accession>
<dbReference type="Gene3D" id="3.40.50.1400">
    <property type="match status" value="2"/>
</dbReference>
<keyword evidence="7 9" id="KW-0627">Porphyrin biosynthesis</keyword>
<protein>
    <recommendedName>
        <fullName evidence="9 10">Ferrochelatase</fullName>
        <ecNumber evidence="9 10">4.98.1.1</ecNumber>
    </recommendedName>
    <alternativeName>
        <fullName evidence="9">Heme synthase</fullName>
    </alternativeName>
    <alternativeName>
        <fullName evidence="9">Protoheme ferro-lyase</fullName>
    </alternativeName>
</protein>
<gene>
    <name evidence="9 11" type="primary">hemH</name>
    <name evidence="11" type="ORF">NUH88_06390</name>
</gene>
<dbReference type="SUPFAM" id="SSF53800">
    <property type="entry name" value="Chelatase"/>
    <property type="match status" value="1"/>
</dbReference>
<evidence type="ECO:0000256" key="3">
    <source>
        <dbReference type="ARBA" id="ARBA00022723"/>
    </source>
</evidence>
<comment type="function">
    <text evidence="9 10">Catalyzes the ferrous insertion into protoporphyrin IX.</text>
</comment>
<dbReference type="Proteomes" id="UP001060336">
    <property type="component" value="Chromosome"/>
</dbReference>
<comment type="pathway">
    <text evidence="9 10">Porphyrin-containing compound metabolism; protoheme biosynthesis; protoheme from protoporphyrin-IX: step 1/1.</text>
</comment>
<evidence type="ECO:0000256" key="5">
    <source>
        <dbReference type="ARBA" id="ARBA00023133"/>
    </source>
</evidence>
<name>A0A9J7AVF4_9PROT</name>
<evidence type="ECO:0000256" key="8">
    <source>
        <dbReference type="ARBA" id="ARBA00024536"/>
    </source>
</evidence>
<keyword evidence="12" id="KW-1185">Reference proteome</keyword>
<dbReference type="CDD" id="cd03411">
    <property type="entry name" value="Ferrochelatase_N"/>
    <property type="match status" value="1"/>
</dbReference>
<dbReference type="EC" id="4.98.1.1" evidence="9 10"/>
<dbReference type="NCBIfam" id="TIGR00109">
    <property type="entry name" value="hemH"/>
    <property type="match status" value="1"/>
</dbReference>
<dbReference type="GO" id="GO:0005737">
    <property type="term" value="C:cytoplasm"/>
    <property type="evidence" value="ECO:0007669"/>
    <property type="project" value="UniProtKB-SubCell"/>
</dbReference>
<comment type="catalytic activity">
    <reaction evidence="8">
        <text>Fe-coproporphyrin III + 2 H(+) = coproporphyrin III + Fe(2+)</text>
        <dbReference type="Rhea" id="RHEA:49572"/>
        <dbReference type="ChEBI" id="CHEBI:15378"/>
        <dbReference type="ChEBI" id="CHEBI:29033"/>
        <dbReference type="ChEBI" id="CHEBI:68438"/>
        <dbReference type="ChEBI" id="CHEBI:131725"/>
        <dbReference type="EC" id="4.99.1.9"/>
    </reaction>
    <physiologicalReaction direction="right-to-left" evidence="8">
        <dbReference type="Rhea" id="RHEA:49574"/>
    </physiologicalReaction>
</comment>
<evidence type="ECO:0000256" key="9">
    <source>
        <dbReference type="HAMAP-Rule" id="MF_00323"/>
    </source>
</evidence>
<reference evidence="11" key="1">
    <citation type="submission" date="2022-08" db="EMBL/GenBank/DDBJ databases">
        <title>Nisaea acidiphila sp. nov., isolated from a marine algal debris and emended description of the genus Nisaea Urios et al. 2008.</title>
        <authorList>
            <person name="Kwon K."/>
        </authorList>
    </citation>
    <scope>NUCLEOTIDE SEQUENCE</scope>
    <source>
        <strain evidence="11">MEBiC11861</strain>
    </source>
</reference>
<dbReference type="Pfam" id="PF00762">
    <property type="entry name" value="Ferrochelatase"/>
    <property type="match status" value="1"/>
</dbReference>
<evidence type="ECO:0000256" key="1">
    <source>
        <dbReference type="ARBA" id="ARBA00007718"/>
    </source>
</evidence>
<proteinExistence type="inferred from homology"/>
<dbReference type="AlphaFoldDB" id="A0A9J7AVF4"/>
<organism evidence="11 12">
    <name type="scientific">Nisaea acidiphila</name>
    <dbReference type="NCBI Taxonomy" id="1862145"/>
    <lineage>
        <taxon>Bacteria</taxon>
        <taxon>Pseudomonadati</taxon>
        <taxon>Pseudomonadota</taxon>
        <taxon>Alphaproteobacteria</taxon>
        <taxon>Rhodospirillales</taxon>
        <taxon>Thalassobaculaceae</taxon>
        <taxon>Nisaea</taxon>
    </lineage>
</organism>
<feature type="binding site" evidence="9">
    <location>
        <position position="215"/>
    </location>
    <ligand>
        <name>Fe(2+)</name>
        <dbReference type="ChEBI" id="CHEBI:29033"/>
    </ligand>
</feature>
<comment type="similarity">
    <text evidence="1 9 10">Belongs to the ferrochelatase family.</text>
</comment>
<dbReference type="InterPro" id="IPR033644">
    <property type="entry name" value="Ferrochelatase_C"/>
</dbReference>
<dbReference type="RefSeq" id="WP_257770737.1">
    <property type="nucleotide sequence ID" value="NZ_CP102480.1"/>
</dbReference>
<dbReference type="EMBL" id="CP102480">
    <property type="protein sequence ID" value="UUX51319.1"/>
    <property type="molecule type" value="Genomic_DNA"/>
</dbReference>
<dbReference type="CDD" id="cd00419">
    <property type="entry name" value="Ferrochelatase_C"/>
    <property type="match status" value="1"/>
</dbReference>
<comment type="subcellular location">
    <subcellularLocation>
        <location evidence="9 10">Cytoplasm</location>
    </subcellularLocation>
</comment>
<evidence type="ECO:0000313" key="11">
    <source>
        <dbReference type="EMBL" id="UUX51319.1"/>
    </source>
</evidence>
<dbReference type="PROSITE" id="PS00534">
    <property type="entry name" value="FERROCHELATASE"/>
    <property type="match status" value="1"/>
</dbReference>
<evidence type="ECO:0000256" key="10">
    <source>
        <dbReference type="RuleBase" id="RU000607"/>
    </source>
</evidence>
<dbReference type="HAMAP" id="MF_00323">
    <property type="entry name" value="Ferrochelatase"/>
    <property type="match status" value="1"/>
</dbReference>
<evidence type="ECO:0000256" key="6">
    <source>
        <dbReference type="ARBA" id="ARBA00023239"/>
    </source>
</evidence>
<dbReference type="GO" id="GO:0004325">
    <property type="term" value="F:ferrochelatase activity"/>
    <property type="evidence" value="ECO:0007669"/>
    <property type="project" value="UniProtKB-UniRule"/>
</dbReference>
<evidence type="ECO:0000256" key="4">
    <source>
        <dbReference type="ARBA" id="ARBA00023004"/>
    </source>
</evidence>
<sequence>MAFAERHLPTDHPALPDEKIGVLLLNLGTPDATDYWSIRRYLKEFLSDGRVIELNPLKWQIILNLFILPTRPFKTGHAYEQIWLKESDESPLRLYTRNQAEKLGTMLAAKHPNIVVDWGMRYGNPSTESRIRALQEQGCARVLLVALYPQYSASTTATAYDKAFEALMKIRWQPAIRTAPAYHDHPAYIDALAASIESHLKSLDWTPDLLITSYHGLPERYFRNGDPYHCHCFKTTRLVREKLGWAGDRMMVAFQSRFGKEEWLKPYLQDTVEELPSKGVKNLAIICPGFSADCVETLEEINIGIRETFEEAGGEKFTYIPCLNDTEDGTKVIEALVESELAGWV</sequence>
<dbReference type="InterPro" id="IPR033659">
    <property type="entry name" value="Ferrochelatase_N"/>
</dbReference>
<evidence type="ECO:0000256" key="7">
    <source>
        <dbReference type="ARBA" id="ARBA00023244"/>
    </source>
</evidence>
<keyword evidence="6 9" id="KW-0456">Lyase</keyword>
<dbReference type="InterPro" id="IPR001015">
    <property type="entry name" value="Ferrochelatase"/>
</dbReference>
<evidence type="ECO:0000256" key="2">
    <source>
        <dbReference type="ARBA" id="ARBA00022490"/>
    </source>
</evidence>
<dbReference type="KEGG" id="naci:NUH88_06390"/>
<dbReference type="PANTHER" id="PTHR11108:SF1">
    <property type="entry name" value="FERROCHELATASE, MITOCHONDRIAL"/>
    <property type="match status" value="1"/>
</dbReference>
<keyword evidence="2 9" id="KW-0963">Cytoplasm</keyword>
<dbReference type="FunFam" id="3.40.50.1400:FF:000002">
    <property type="entry name" value="Ferrochelatase"/>
    <property type="match status" value="1"/>
</dbReference>